<dbReference type="PANTHER" id="PTHR43144">
    <property type="entry name" value="AMINOTRANSFERASE"/>
    <property type="match status" value="1"/>
</dbReference>
<dbReference type="InterPro" id="IPR004839">
    <property type="entry name" value="Aminotransferase_I/II_large"/>
</dbReference>
<keyword evidence="12" id="KW-1185">Reference proteome</keyword>
<evidence type="ECO:0000256" key="2">
    <source>
        <dbReference type="ARBA" id="ARBA00004982"/>
    </source>
</evidence>
<gene>
    <name evidence="11" type="ORF">KP001_16770</name>
</gene>
<comment type="catalytic activity">
    <reaction evidence="8">
        <text>(2S,6S)-2,6-diaminopimelate + 2-oxoglutarate = (S)-2,3,4,5-tetrahydrodipicolinate + L-glutamate + H2O + H(+)</text>
        <dbReference type="Rhea" id="RHEA:23988"/>
        <dbReference type="ChEBI" id="CHEBI:15377"/>
        <dbReference type="ChEBI" id="CHEBI:15378"/>
        <dbReference type="ChEBI" id="CHEBI:16810"/>
        <dbReference type="ChEBI" id="CHEBI:16845"/>
        <dbReference type="ChEBI" id="CHEBI:29985"/>
        <dbReference type="ChEBI" id="CHEBI:57609"/>
        <dbReference type="EC" id="2.6.1.83"/>
    </reaction>
</comment>
<keyword evidence="7" id="KW-0663">Pyridoxal phosphate</keyword>
<sequence>MAKINDNYLKLKAGYLFPEIGRRVRAFAAANPEAKVIRLGIGDVTRPLAPAVIKAFHEAVDDLATVENFAGYGPEQGYDWLINAIIEKSYKPLGVDLKTEEMFISDGSKCDCANILDIFALDNVVAIGDPVYPVYNDTNVMIGRTGEADEKGYYKGIVYLPCTEENGFIPALPTGKVDIIYLCFPNNPTGTVASKAELKKWVDYALANDAVIFYDAAYEAFITDPNIPHSIYEVEGAKKCAIEFRSFSKTAGFTGVRCGLVVVPEEVMGTTESGERYSFNKLWLRRTTTKFNGASYPVQKAAAAVYSEEGWKQNKEIIDYYMENARIIREGLAEAGLTVYGGVNAPYIWLKTPNGLSSWDFFDKLLNECNVVGTPGSGFGPAGEGYFRLSAFGNRDNVIEAVERIKKNLR</sequence>
<evidence type="ECO:0000256" key="8">
    <source>
        <dbReference type="ARBA" id="ARBA00051934"/>
    </source>
</evidence>
<name>A0ABX8LFD5_9BACT</name>
<evidence type="ECO:0000256" key="6">
    <source>
        <dbReference type="ARBA" id="ARBA00022679"/>
    </source>
</evidence>
<dbReference type="Proteomes" id="UP000683559">
    <property type="component" value="Chromosome"/>
</dbReference>
<dbReference type="NCBIfam" id="TIGR03542">
    <property type="entry name" value="DAPAT_plant"/>
    <property type="match status" value="1"/>
</dbReference>
<dbReference type="InterPro" id="IPR019942">
    <property type="entry name" value="DapL/ALD1"/>
</dbReference>
<dbReference type="CDD" id="cd00609">
    <property type="entry name" value="AAT_like"/>
    <property type="match status" value="1"/>
</dbReference>
<evidence type="ECO:0000313" key="11">
    <source>
        <dbReference type="EMBL" id="QXE90056.1"/>
    </source>
</evidence>
<evidence type="ECO:0000256" key="7">
    <source>
        <dbReference type="ARBA" id="ARBA00022898"/>
    </source>
</evidence>
<comment type="pathway">
    <text evidence="2">Amino-acid biosynthesis; L-lysine biosynthesis via DAP pathway; LL-2,6-diaminopimelate from (S)-tetrahydrodipicolinate (aminotransferase route): step 1/1.</text>
</comment>
<dbReference type="EMBL" id="CP077683">
    <property type="protein sequence ID" value="QXE90056.1"/>
    <property type="molecule type" value="Genomic_DNA"/>
</dbReference>
<evidence type="ECO:0000256" key="9">
    <source>
        <dbReference type="NCBIfam" id="TIGR03542"/>
    </source>
</evidence>
<dbReference type="RefSeq" id="WP_217286718.1">
    <property type="nucleotide sequence ID" value="NZ_CP077683.1"/>
</dbReference>
<reference evidence="11 12" key="1">
    <citation type="submission" date="2021-06" db="EMBL/GenBank/DDBJ databases">
        <title>Gemonas diversity in paddy soil.</title>
        <authorList>
            <person name="Liu G."/>
        </authorList>
    </citation>
    <scope>NUCLEOTIDE SEQUENCE [LARGE SCALE GENOMIC DNA]</scope>
    <source>
        <strain evidence="11 12">RG2</strain>
    </source>
</reference>
<dbReference type="EC" id="2.6.1.83" evidence="3 9"/>
<accession>A0ABX8LFD5</accession>
<dbReference type="Pfam" id="PF00155">
    <property type="entry name" value="Aminotran_1_2"/>
    <property type="match status" value="1"/>
</dbReference>
<feature type="domain" description="Aminotransferase class I/classII large" evidence="10">
    <location>
        <begin position="35"/>
        <end position="405"/>
    </location>
</feature>
<evidence type="ECO:0000256" key="1">
    <source>
        <dbReference type="ARBA" id="ARBA00001933"/>
    </source>
</evidence>
<evidence type="ECO:0000259" key="10">
    <source>
        <dbReference type="Pfam" id="PF00155"/>
    </source>
</evidence>
<organism evidence="11 12">
    <name type="scientific">Geomonas subterranea</name>
    <dbReference type="NCBI Taxonomy" id="2847989"/>
    <lineage>
        <taxon>Bacteria</taxon>
        <taxon>Pseudomonadati</taxon>
        <taxon>Thermodesulfobacteriota</taxon>
        <taxon>Desulfuromonadia</taxon>
        <taxon>Geobacterales</taxon>
        <taxon>Geobacteraceae</taxon>
        <taxon>Geomonas</taxon>
    </lineage>
</organism>
<evidence type="ECO:0000313" key="12">
    <source>
        <dbReference type="Proteomes" id="UP000683559"/>
    </source>
</evidence>
<proteinExistence type="inferred from homology"/>
<dbReference type="GO" id="GO:0010285">
    <property type="term" value="F:L,L-diaminopimelate aminotransferase activity"/>
    <property type="evidence" value="ECO:0007669"/>
    <property type="project" value="UniProtKB-EC"/>
</dbReference>
<keyword evidence="6 11" id="KW-0808">Transferase</keyword>
<keyword evidence="5 11" id="KW-0032">Aminotransferase</keyword>
<dbReference type="HAMAP" id="MF_01642">
    <property type="entry name" value="DapL_aminotrans_1"/>
    <property type="match status" value="1"/>
</dbReference>
<evidence type="ECO:0000256" key="4">
    <source>
        <dbReference type="ARBA" id="ARBA00018052"/>
    </source>
</evidence>
<protein>
    <recommendedName>
        <fullName evidence="4 9">LL-diaminopimelate aminotransferase</fullName>
        <ecNumber evidence="3 9">2.6.1.83</ecNumber>
    </recommendedName>
</protein>
<evidence type="ECO:0000256" key="5">
    <source>
        <dbReference type="ARBA" id="ARBA00022576"/>
    </source>
</evidence>
<comment type="cofactor">
    <cofactor evidence="1">
        <name>pyridoxal 5'-phosphate</name>
        <dbReference type="ChEBI" id="CHEBI:597326"/>
    </cofactor>
</comment>
<evidence type="ECO:0000256" key="3">
    <source>
        <dbReference type="ARBA" id="ARBA00013138"/>
    </source>
</evidence>